<keyword evidence="5 7" id="KW-1133">Transmembrane helix</keyword>
<name>A0ABS7CW39_9BACT</name>
<evidence type="ECO:0000256" key="2">
    <source>
        <dbReference type="ARBA" id="ARBA00022448"/>
    </source>
</evidence>
<comment type="subcellular location">
    <subcellularLocation>
        <location evidence="1 7">Cell membrane</location>
        <topology evidence="1 7">Multi-pass membrane protein</topology>
    </subcellularLocation>
</comment>
<dbReference type="SUPFAM" id="SSF161098">
    <property type="entry name" value="MetI-like"/>
    <property type="match status" value="1"/>
</dbReference>
<dbReference type="PROSITE" id="PS50928">
    <property type="entry name" value="ABC_TM1"/>
    <property type="match status" value="1"/>
</dbReference>
<dbReference type="CDD" id="cd06261">
    <property type="entry name" value="TM_PBP2"/>
    <property type="match status" value="1"/>
</dbReference>
<evidence type="ECO:0000256" key="4">
    <source>
        <dbReference type="ARBA" id="ARBA00022692"/>
    </source>
</evidence>
<evidence type="ECO:0000256" key="1">
    <source>
        <dbReference type="ARBA" id="ARBA00004651"/>
    </source>
</evidence>
<protein>
    <submittedName>
        <fullName evidence="9">ABC transporter permease</fullName>
    </submittedName>
</protein>
<evidence type="ECO:0000259" key="8">
    <source>
        <dbReference type="PROSITE" id="PS50928"/>
    </source>
</evidence>
<dbReference type="InterPro" id="IPR050366">
    <property type="entry name" value="BP-dependent_transpt_permease"/>
</dbReference>
<reference evidence="9 10" key="1">
    <citation type="journal article" date="2016" name="Int. J. Syst. Evol. Microbiol.">
        <title>Pontibacter aydingkolensis sp. nov., isolated from soil of a salt lake.</title>
        <authorList>
            <person name="Osman G."/>
            <person name="Zhang T."/>
            <person name="Lou K."/>
            <person name="Gao Y."/>
            <person name="Chang W."/>
            <person name="Lin Q."/>
            <person name="Yang H.M."/>
            <person name="Huo X.D."/>
            <person name="Wang N."/>
        </authorList>
    </citation>
    <scope>NUCLEOTIDE SEQUENCE [LARGE SCALE GENOMIC DNA]</scope>
    <source>
        <strain evidence="9 10">KACC 19255</strain>
    </source>
</reference>
<dbReference type="PANTHER" id="PTHR43386:SF1">
    <property type="entry name" value="D,D-DIPEPTIDE TRANSPORT SYSTEM PERMEASE PROTEIN DDPC-RELATED"/>
    <property type="match status" value="1"/>
</dbReference>
<feature type="transmembrane region" description="Helical" evidence="7">
    <location>
        <begin position="21"/>
        <end position="42"/>
    </location>
</feature>
<dbReference type="Pfam" id="PF00528">
    <property type="entry name" value="BPD_transp_1"/>
    <property type="match status" value="1"/>
</dbReference>
<feature type="transmembrane region" description="Helical" evidence="7">
    <location>
        <begin position="280"/>
        <end position="305"/>
    </location>
</feature>
<evidence type="ECO:0000256" key="5">
    <source>
        <dbReference type="ARBA" id="ARBA00022989"/>
    </source>
</evidence>
<keyword evidence="2 7" id="KW-0813">Transport</keyword>
<gene>
    <name evidence="9" type="ORF">K0O23_12985</name>
</gene>
<keyword evidence="10" id="KW-1185">Reference proteome</keyword>
<dbReference type="InterPro" id="IPR000515">
    <property type="entry name" value="MetI-like"/>
</dbReference>
<sequence length="358" mass="39609">MIQLLTGFKQLWHEKLAFKIAASYMLLLLALVLALPVLPIAYSPNELDLHYTFARPLTKGSDAWHWLGTDVLGRDVWANILYGARSAMMISFPVMLFSTVLGLVAGTSAGFFGNNSLKVSRAAALVSVLSLSAIFYYALYLPLSLHSTDLPLKYTWLSLLFLLLILLVLHKALLPLLKKWRFAEVQLSLPLDYLVLRLTEAFTSIPRLLLILALASFLQPSVVLLSIIFAATFWTSTARLARAEMLKIKQLPYFEAAQSIGVPRMQLLARHALPNMLGPVVVTFTFGLAGLLALESTLSFLGIGVPGTFVSWGRTIAGIRSNTSAWWLVVFPGIALAATVWALQTISYHLLNYFGERK</sequence>
<dbReference type="Gene3D" id="1.10.3720.10">
    <property type="entry name" value="MetI-like"/>
    <property type="match status" value="1"/>
</dbReference>
<feature type="domain" description="ABC transmembrane type-1" evidence="8">
    <location>
        <begin position="152"/>
        <end position="347"/>
    </location>
</feature>
<feature type="transmembrane region" description="Helical" evidence="7">
    <location>
        <begin position="325"/>
        <end position="351"/>
    </location>
</feature>
<dbReference type="Proteomes" id="UP000813018">
    <property type="component" value="Unassembled WGS sequence"/>
</dbReference>
<evidence type="ECO:0000256" key="6">
    <source>
        <dbReference type="ARBA" id="ARBA00023136"/>
    </source>
</evidence>
<organism evidence="9 10">
    <name type="scientific">Pontibacter aydingkolensis</name>
    <dbReference type="NCBI Taxonomy" id="1911536"/>
    <lineage>
        <taxon>Bacteria</taxon>
        <taxon>Pseudomonadati</taxon>
        <taxon>Bacteroidota</taxon>
        <taxon>Cytophagia</taxon>
        <taxon>Cytophagales</taxon>
        <taxon>Hymenobacteraceae</taxon>
        <taxon>Pontibacter</taxon>
    </lineage>
</organism>
<comment type="caution">
    <text evidence="9">The sequence shown here is derived from an EMBL/GenBank/DDBJ whole genome shotgun (WGS) entry which is preliminary data.</text>
</comment>
<feature type="transmembrane region" description="Helical" evidence="7">
    <location>
        <begin position="90"/>
        <end position="112"/>
    </location>
</feature>
<comment type="similarity">
    <text evidence="7">Belongs to the binding-protein-dependent transport system permease family.</text>
</comment>
<keyword evidence="3" id="KW-1003">Cell membrane</keyword>
<dbReference type="InterPro" id="IPR035906">
    <property type="entry name" value="MetI-like_sf"/>
</dbReference>
<feature type="transmembrane region" description="Helical" evidence="7">
    <location>
        <begin position="124"/>
        <end position="143"/>
    </location>
</feature>
<evidence type="ECO:0000313" key="9">
    <source>
        <dbReference type="EMBL" id="MBW7467983.1"/>
    </source>
</evidence>
<accession>A0ABS7CW39</accession>
<dbReference type="EMBL" id="JAHYXK010000010">
    <property type="protein sequence ID" value="MBW7467983.1"/>
    <property type="molecule type" value="Genomic_DNA"/>
</dbReference>
<dbReference type="RefSeq" id="WP_219877857.1">
    <property type="nucleotide sequence ID" value="NZ_JAHYXK010000010.1"/>
</dbReference>
<evidence type="ECO:0000256" key="3">
    <source>
        <dbReference type="ARBA" id="ARBA00022475"/>
    </source>
</evidence>
<keyword evidence="4 7" id="KW-0812">Transmembrane</keyword>
<evidence type="ECO:0000256" key="7">
    <source>
        <dbReference type="RuleBase" id="RU363032"/>
    </source>
</evidence>
<evidence type="ECO:0000313" key="10">
    <source>
        <dbReference type="Proteomes" id="UP000813018"/>
    </source>
</evidence>
<feature type="transmembrane region" description="Helical" evidence="7">
    <location>
        <begin position="155"/>
        <end position="174"/>
    </location>
</feature>
<keyword evidence="6 7" id="KW-0472">Membrane</keyword>
<proteinExistence type="inferred from homology"/>
<dbReference type="PANTHER" id="PTHR43386">
    <property type="entry name" value="OLIGOPEPTIDE TRANSPORT SYSTEM PERMEASE PROTEIN APPC"/>
    <property type="match status" value="1"/>
</dbReference>